<proteinExistence type="predicted"/>
<keyword evidence="9" id="KW-1185">Reference proteome</keyword>
<comment type="subcellular location">
    <subcellularLocation>
        <location evidence="1">Cell membrane</location>
        <topology evidence="1">Multi-pass membrane protein</topology>
    </subcellularLocation>
</comment>
<sequence length="131" mass="14359">MSEAGFMIRLWASLLDAVLIALPITILAGLMTGNFEDEPISKFLLALYTLLLPVIWNGRTVGKKISGIRIQKYDTEEAPGIGTMLLRNVVSGVIYGLTLGIGAIISAFMVIFREDKRALHDFIAGTEVIYD</sequence>
<dbReference type="AlphaFoldDB" id="A0A848MCA5"/>
<gene>
    <name evidence="8" type="ORF">HII30_18065</name>
</gene>
<feature type="transmembrane region" description="Helical" evidence="6">
    <location>
        <begin position="40"/>
        <end position="56"/>
    </location>
</feature>
<dbReference type="Pfam" id="PF06271">
    <property type="entry name" value="RDD"/>
    <property type="match status" value="1"/>
</dbReference>
<keyword evidence="2" id="KW-1003">Cell membrane</keyword>
<organism evidence="8 9">
    <name type="scientific">Paenibacillus lemnae</name>
    <dbReference type="NCBI Taxonomy" id="1330551"/>
    <lineage>
        <taxon>Bacteria</taxon>
        <taxon>Bacillati</taxon>
        <taxon>Bacillota</taxon>
        <taxon>Bacilli</taxon>
        <taxon>Bacillales</taxon>
        <taxon>Paenibacillaceae</taxon>
        <taxon>Paenibacillus</taxon>
    </lineage>
</organism>
<dbReference type="PANTHER" id="PTHR36115">
    <property type="entry name" value="PROLINE-RICH ANTIGEN HOMOLOG-RELATED"/>
    <property type="match status" value="1"/>
</dbReference>
<dbReference type="PANTHER" id="PTHR36115:SF9">
    <property type="entry name" value="LMO1584 PROTEIN"/>
    <property type="match status" value="1"/>
</dbReference>
<accession>A0A848MCA5</accession>
<dbReference type="GO" id="GO:0005886">
    <property type="term" value="C:plasma membrane"/>
    <property type="evidence" value="ECO:0007669"/>
    <property type="project" value="UniProtKB-SubCell"/>
</dbReference>
<evidence type="ECO:0000256" key="4">
    <source>
        <dbReference type="ARBA" id="ARBA00022989"/>
    </source>
</evidence>
<feature type="transmembrane region" description="Helical" evidence="6">
    <location>
        <begin position="6"/>
        <end position="28"/>
    </location>
</feature>
<evidence type="ECO:0000313" key="8">
    <source>
        <dbReference type="EMBL" id="NMO97672.1"/>
    </source>
</evidence>
<evidence type="ECO:0000256" key="1">
    <source>
        <dbReference type="ARBA" id="ARBA00004651"/>
    </source>
</evidence>
<evidence type="ECO:0000313" key="9">
    <source>
        <dbReference type="Proteomes" id="UP000565468"/>
    </source>
</evidence>
<feature type="domain" description="RDD" evidence="7">
    <location>
        <begin position="4"/>
        <end position="125"/>
    </location>
</feature>
<dbReference type="InterPro" id="IPR051791">
    <property type="entry name" value="Pra-immunoreactive"/>
</dbReference>
<keyword evidence="4 6" id="KW-1133">Transmembrane helix</keyword>
<evidence type="ECO:0000256" key="3">
    <source>
        <dbReference type="ARBA" id="ARBA00022692"/>
    </source>
</evidence>
<keyword evidence="3 6" id="KW-0812">Transmembrane</keyword>
<dbReference type="Proteomes" id="UP000565468">
    <property type="component" value="Unassembled WGS sequence"/>
</dbReference>
<keyword evidence="5 6" id="KW-0472">Membrane</keyword>
<reference evidence="8 9" key="1">
    <citation type="submission" date="2020-04" db="EMBL/GenBank/DDBJ databases">
        <title>Paenibacillus algicola sp. nov., a novel marine bacterium producing alginate lyase.</title>
        <authorList>
            <person name="Huang H."/>
        </authorList>
    </citation>
    <scope>NUCLEOTIDE SEQUENCE [LARGE SCALE GENOMIC DNA]</scope>
    <source>
        <strain evidence="8 9">L7-75</strain>
    </source>
</reference>
<evidence type="ECO:0000256" key="5">
    <source>
        <dbReference type="ARBA" id="ARBA00023136"/>
    </source>
</evidence>
<protein>
    <submittedName>
        <fullName evidence="8">RDD family protein</fullName>
    </submittedName>
</protein>
<evidence type="ECO:0000256" key="2">
    <source>
        <dbReference type="ARBA" id="ARBA00022475"/>
    </source>
</evidence>
<feature type="transmembrane region" description="Helical" evidence="6">
    <location>
        <begin position="93"/>
        <end position="112"/>
    </location>
</feature>
<dbReference type="EMBL" id="JABBPN010000021">
    <property type="protein sequence ID" value="NMO97672.1"/>
    <property type="molecule type" value="Genomic_DNA"/>
</dbReference>
<comment type="caution">
    <text evidence="8">The sequence shown here is derived from an EMBL/GenBank/DDBJ whole genome shotgun (WGS) entry which is preliminary data.</text>
</comment>
<evidence type="ECO:0000259" key="7">
    <source>
        <dbReference type="Pfam" id="PF06271"/>
    </source>
</evidence>
<evidence type="ECO:0000256" key="6">
    <source>
        <dbReference type="SAM" id="Phobius"/>
    </source>
</evidence>
<dbReference type="InterPro" id="IPR010432">
    <property type="entry name" value="RDD"/>
</dbReference>
<name>A0A848MCA5_PAELE</name>